<dbReference type="Pfam" id="PF04055">
    <property type="entry name" value="Radical_SAM"/>
    <property type="match status" value="1"/>
</dbReference>
<comment type="cofactor">
    <cofactor evidence="1">
        <name>[4Fe-4S] cluster</name>
        <dbReference type="ChEBI" id="CHEBI:49883"/>
    </cofactor>
</comment>
<dbReference type="InterPro" id="IPR006638">
    <property type="entry name" value="Elp3/MiaA/NifB-like_rSAM"/>
</dbReference>
<dbReference type="SFLD" id="SFLDS00029">
    <property type="entry name" value="Radical_SAM"/>
    <property type="match status" value="1"/>
</dbReference>
<keyword evidence="5" id="KW-0408">Iron</keyword>
<dbReference type="SFLD" id="SFLDG01060">
    <property type="entry name" value="BATS_domain_containing"/>
    <property type="match status" value="1"/>
</dbReference>
<evidence type="ECO:0000259" key="8">
    <source>
        <dbReference type="PROSITE" id="PS51918"/>
    </source>
</evidence>
<evidence type="ECO:0000256" key="7">
    <source>
        <dbReference type="ARBA" id="ARBA00034078"/>
    </source>
</evidence>
<dbReference type="InterPro" id="IPR034428">
    <property type="entry name" value="ThiH/NoCL/HydG-like"/>
</dbReference>
<dbReference type="PANTHER" id="PTHR43583:SF1">
    <property type="entry name" value="2-IMINOACETATE SYNTHASE"/>
    <property type="match status" value="1"/>
</dbReference>
<comment type="cofactor">
    <cofactor evidence="7">
        <name>[2Fe-2S] cluster</name>
        <dbReference type="ChEBI" id="CHEBI:190135"/>
    </cofactor>
</comment>
<dbReference type="SFLD" id="SFLDG01081">
    <property type="entry name" value="cleavage_of_the_Ca-Cb_bond_in"/>
    <property type="match status" value="1"/>
</dbReference>
<keyword evidence="4" id="KW-0479">Metal-binding</keyword>
<evidence type="ECO:0000256" key="4">
    <source>
        <dbReference type="ARBA" id="ARBA00022723"/>
    </source>
</evidence>
<dbReference type="NCBIfam" id="TIGR02351">
    <property type="entry name" value="thiH"/>
    <property type="match status" value="1"/>
</dbReference>
<dbReference type="SUPFAM" id="SSF102114">
    <property type="entry name" value="Radical SAM enzymes"/>
    <property type="match status" value="1"/>
</dbReference>
<dbReference type="AlphaFoldDB" id="A0A7C3SJJ2"/>
<name>A0A7C3SJJ2_9BACT</name>
<comment type="caution">
    <text evidence="9">The sequence shown here is derived from an EMBL/GenBank/DDBJ whole genome shotgun (WGS) entry which is preliminary data.</text>
</comment>
<organism evidence="9">
    <name type="scientific">Desulfobacca acetoxidans</name>
    <dbReference type="NCBI Taxonomy" id="60893"/>
    <lineage>
        <taxon>Bacteria</taxon>
        <taxon>Pseudomonadati</taxon>
        <taxon>Thermodesulfobacteriota</taxon>
        <taxon>Desulfobaccia</taxon>
        <taxon>Desulfobaccales</taxon>
        <taxon>Desulfobaccaceae</taxon>
        <taxon>Desulfobacca</taxon>
    </lineage>
</organism>
<dbReference type="InterPro" id="IPR012726">
    <property type="entry name" value="ThiH"/>
</dbReference>
<evidence type="ECO:0000256" key="5">
    <source>
        <dbReference type="ARBA" id="ARBA00023004"/>
    </source>
</evidence>
<dbReference type="GO" id="GO:0005506">
    <property type="term" value="F:iron ion binding"/>
    <property type="evidence" value="ECO:0007669"/>
    <property type="project" value="InterPro"/>
</dbReference>
<dbReference type="InterPro" id="IPR013785">
    <property type="entry name" value="Aldolase_TIM"/>
</dbReference>
<reference evidence="9" key="1">
    <citation type="journal article" date="2020" name="mSystems">
        <title>Genome- and Community-Level Interaction Insights into Carbon Utilization and Element Cycling Functions of Hydrothermarchaeota in Hydrothermal Sediment.</title>
        <authorList>
            <person name="Zhou Z."/>
            <person name="Liu Y."/>
            <person name="Xu W."/>
            <person name="Pan J."/>
            <person name="Luo Z.H."/>
            <person name="Li M."/>
        </authorList>
    </citation>
    <scope>NUCLEOTIDE SEQUENCE [LARGE SCALE GENOMIC DNA]</scope>
    <source>
        <strain evidence="9">SpSt-776</strain>
    </source>
</reference>
<evidence type="ECO:0000256" key="6">
    <source>
        <dbReference type="ARBA" id="ARBA00023014"/>
    </source>
</evidence>
<proteinExistence type="predicted"/>
<dbReference type="GO" id="GO:0003824">
    <property type="term" value="F:catalytic activity"/>
    <property type="evidence" value="ECO:0007669"/>
    <property type="project" value="InterPro"/>
</dbReference>
<feature type="domain" description="Radical SAM core" evidence="8">
    <location>
        <begin position="70"/>
        <end position="276"/>
    </location>
</feature>
<dbReference type="InterPro" id="IPR058240">
    <property type="entry name" value="rSAM_sf"/>
</dbReference>
<dbReference type="CDD" id="cd01335">
    <property type="entry name" value="Radical_SAM"/>
    <property type="match status" value="1"/>
</dbReference>
<dbReference type="EMBL" id="DTHB01000053">
    <property type="protein sequence ID" value="HGB15281.1"/>
    <property type="molecule type" value="Genomic_DNA"/>
</dbReference>
<accession>A0A7C3SJJ2</accession>
<dbReference type="SFLD" id="SFLDF00301">
    <property type="entry name" value="2-iminoacetate_synthase_(ThiH)"/>
    <property type="match status" value="1"/>
</dbReference>
<dbReference type="Pfam" id="PF06968">
    <property type="entry name" value="BATS"/>
    <property type="match status" value="1"/>
</dbReference>
<evidence type="ECO:0000256" key="2">
    <source>
        <dbReference type="ARBA" id="ARBA00022485"/>
    </source>
</evidence>
<sequence length="388" mass="44268">MGFREVLESWPPERIRRLIEAARPEDVTRALSHERCSLEDLAALLSPAAATRLEEMAQRAHRLTRRHFGRTIGLYVPLYLSNVCTADCTYCFFAVRSGGQGVRRTLTPAEIRGECEALARQGFQTVLLLTGDAPKAAPLEYLAQAVAIAREYFASVSLEVYALEEEDYRRLVAEGLEGVTLYMETYDRDTYARVHLRGKKRNFDWRLDAIERAGRAGVRRLSIGALLGLYDWRLEGFWTAMHARYLQRECWRSAVAVSFPRLRQAPARHRILYPLRDRDLVHLMLALRLFLPEAGFNLSTRERPDLRDRLIPLGVTMMSAGSSTRPGGYTGLGRESLAQFDIEDRRSPREVAEAIRRAGYDPVWKDFDRAFYEDYPMGNKTSARGCPS</sequence>
<evidence type="ECO:0000256" key="3">
    <source>
        <dbReference type="ARBA" id="ARBA00022691"/>
    </source>
</evidence>
<dbReference type="PROSITE" id="PS51918">
    <property type="entry name" value="RADICAL_SAM"/>
    <property type="match status" value="1"/>
</dbReference>
<keyword evidence="2" id="KW-0004">4Fe-4S</keyword>
<keyword evidence="3" id="KW-0949">S-adenosyl-L-methionine</keyword>
<keyword evidence="6" id="KW-0411">Iron-sulfur</keyword>
<dbReference type="GO" id="GO:0051539">
    <property type="term" value="F:4 iron, 4 sulfur cluster binding"/>
    <property type="evidence" value="ECO:0007669"/>
    <property type="project" value="UniProtKB-KW"/>
</dbReference>
<dbReference type="InterPro" id="IPR010722">
    <property type="entry name" value="BATS_dom"/>
</dbReference>
<dbReference type="InterPro" id="IPR007197">
    <property type="entry name" value="rSAM"/>
</dbReference>
<dbReference type="SMART" id="SM00876">
    <property type="entry name" value="BATS"/>
    <property type="match status" value="1"/>
</dbReference>
<dbReference type="Gene3D" id="3.20.20.70">
    <property type="entry name" value="Aldolase class I"/>
    <property type="match status" value="1"/>
</dbReference>
<evidence type="ECO:0000313" key="9">
    <source>
        <dbReference type="EMBL" id="HGB15281.1"/>
    </source>
</evidence>
<evidence type="ECO:0000256" key="1">
    <source>
        <dbReference type="ARBA" id="ARBA00001966"/>
    </source>
</evidence>
<gene>
    <name evidence="9" type="primary">thiH</name>
    <name evidence="9" type="ORF">ENV62_08615</name>
</gene>
<dbReference type="GO" id="GO:0009228">
    <property type="term" value="P:thiamine biosynthetic process"/>
    <property type="evidence" value="ECO:0007669"/>
    <property type="project" value="InterPro"/>
</dbReference>
<dbReference type="SMART" id="SM00729">
    <property type="entry name" value="Elp3"/>
    <property type="match status" value="1"/>
</dbReference>
<protein>
    <submittedName>
        <fullName evidence="9">2-iminoacetate synthase ThiH</fullName>
    </submittedName>
</protein>
<dbReference type="PANTHER" id="PTHR43583">
    <property type="entry name" value="2-IMINOACETATE SYNTHASE"/>
    <property type="match status" value="1"/>
</dbReference>